<dbReference type="Proteomes" id="UP001152523">
    <property type="component" value="Unassembled WGS sequence"/>
</dbReference>
<dbReference type="GO" id="GO:0006869">
    <property type="term" value="P:lipid transport"/>
    <property type="evidence" value="ECO:0007669"/>
    <property type="project" value="InterPro"/>
</dbReference>
<comment type="caution">
    <text evidence="8">The sequence shown here is derived from an EMBL/GenBank/DDBJ whole genome shotgun (WGS) entry which is preliminary data.</text>
</comment>
<sequence length="118" mass="12378">MAIRLELVFVAVLCMLAVTAPRHAEAVTCSQVATNLMPCVAYLKGNAALTGNCCSGVSNLNAIANNTPENRKAACQCLKQLANANGGIKPQLAKDLPSQCHVNIGYVISMDTDCNSLN</sequence>
<reference evidence="8" key="1">
    <citation type="submission" date="2022-07" db="EMBL/GenBank/DDBJ databases">
        <authorList>
            <person name="Macas J."/>
            <person name="Novak P."/>
            <person name="Neumann P."/>
        </authorList>
    </citation>
    <scope>NUCLEOTIDE SEQUENCE</scope>
</reference>
<evidence type="ECO:0000256" key="2">
    <source>
        <dbReference type="ARBA" id="ARBA00022448"/>
    </source>
</evidence>
<dbReference type="PRINTS" id="PR00382">
    <property type="entry name" value="LIPIDTRNSFER"/>
</dbReference>
<dbReference type="SUPFAM" id="SSF47699">
    <property type="entry name" value="Bifunctional inhibitor/lipid-transfer protein/seed storage 2S albumin"/>
    <property type="match status" value="1"/>
</dbReference>
<dbReference type="PANTHER" id="PTHR33076">
    <property type="entry name" value="NON-SPECIFIC LIPID-TRANSFER PROTEIN 2-RELATED"/>
    <property type="match status" value="1"/>
</dbReference>
<accession>A0AAV0FH19</accession>
<dbReference type="InterPro" id="IPR000528">
    <property type="entry name" value="Plant_nsLTP"/>
</dbReference>
<evidence type="ECO:0000313" key="9">
    <source>
        <dbReference type="Proteomes" id="UP001152523"/>
    </source>
</evidence>
<protein>
    <recommendedName>
        <fullName evidence="4">Non-specific lipid-transfer protein</fullName>
    </recommendedName>
</protein>
<evidence type="ECO:0000259" key="6">
    <source>
        <dbReference type="SMART" id="SM00499"/>
    </source>
</evidence>
<evidence type="ECO:0000313" key="8">
    <source>
        <dbReference type="EMBL" id="CAH9134707.1"/>
    </source>
</evidence>
<dbReference type="PROSITE" id="PS00597">
    <property type="entry name" value="PLANT_LTP"/>
    <property type="match status" value="1"/>
</dbReference>
<evidence type="ECO:0000256" key="5">
    <source>
        <dbReference type="SAM" id="SignalP"/>
    </source>
</evidence>
<dbReference type="InterPro" id="IPR016140">
    <property type="entry name" value="Bifunc_inhib/LTP/seed_store"/>
</dbReference>
<comment type="function">
    <text evidence="4">Plant non-specific lipid-transfer proteins transfer phospholipids as well as galactolipids across membranes. May play a role in wax or cutin deposition in the cell walls of expanding epidermal cells and certain secretory tissues.</text>
</comment>
<dbReference type="Pfam" id="PF00234">
    <property type="entry name" value="Tryp_alpha_amyl"/>
    <property type="match status" value="1"/>
</dbReference>
<evidence type="ECO:0000256" key="4">
    <source>
        <dbReference type="RuleBase" id="RU000628"/>
    </source>
</evidence>
<keyword evidence="3 4" id="KW-0446">Lipid-binding</keyword>
<comment type="similarity">
    <text evidence="1 4">Belongs to the plant LTP family.</text>
</comment>
<dbReference type="SMART" id="SM00499">
    <property type="entry name" value="AAI"/>
    <property type="match status" value="1"/>
</dbReference>
<dbReference type="CDD" id="cd01960">
    <property type="entry name" value="nsLTP1"/>
    <property type="match status" value="1"/>
</dbReference>
<dbReference type="AlphaFoldDB" id="A0AAV0FH19"/>
<keyword evidence="2 4" id="KW-0813">Transport</keyword>
<feature type="chain" id="PRO_5044713481" description="Non-specific lipid-transfer protein" evidence="5">
    <location>
        <begin position="27"/>
        <end position="118"/>
    </location>
</feature>
<feature type="signal peptide" evidence="5">
    <location>
        <begin position="1"/>
        <end position="26"/>
    </location>
</feature>
<gene>
    <name evidence="7" type="ORF">CEPIT_LOCUS33943</name>
    <name evidence="8" type="ORF">CEPIT_LOCUS33944</name>
</gene>
<dbReference type="GO" id="GO:0008289">
    <property type="term" value="F:lipid binding"/>
    <property type="evidence" value="ECO:0007669"/>
    <property type="project" value="UniProtKB-KW"/>
</dbReference>
<dbReference type="InterPro" id="IPR036312">
    <property type="entry name" value="Bifun_inhib/LTP/seed_sf"/>
</dbReference>
<keyword evidence="9" id="KW-1185">Reference proteome</keyword>
<keyword evidence="5" id="KW-0732">Signal</keyword>
<evidence type="ECO:0000256" key="1">
    <source>
        <dbReference type="ARBA" id="ARBA00009748"/>
    </source>
</evidence>
<organism evidence="8 9">
    <name type="scientific">Cuscuta epithymum</name>
    <dbReference type="NCBI Taxonomy" id="186058"/>
    <lineage>
        <taxon>Eukaryota</taxon>
        <taxon>Viridiplantae</taxon>
        <taxon>Streptophyta</taxon>
        <taxon>Embryophyta</taxon>
        <taxon>Tracheophyta</taxon>
        <taxon>Spermatophyta</taxon>
        <taxon>Magnoliopsida</taxon>
        <taxon>eudicotyledons</taxon>
        <taxon>Gunneridae</taxon>
        <taxon>Pentapetalae</taxon>
        <taxon>asterids</taxon>
        <taxon>lamiids</taxon>
        <taxon>Solanales</taxon>
        <taxon>Convolvulaceae</taxon>
        <taxon>Cuscuteae</taxon>
        <taxon>Cuscuta</taxon>
        <taxon>Cuscuta subgen. Cuscuta</taxon>
    </lineage>
</organism>
<dbReference type="Gene3D" id="1.10.110.10">
    <property type="entry name" value="Plant lipid-transfer and hydrophobic proteins"/>
    <property type="match status" value="1"/>
</dbReference>
<evidence type="ECO:0000313" key="7">
    <source>
        <dbReference type="EMBL" id="CAH9134706.1"/>
    </source>
</evidence>
<evidence type="ECO:0000256" key="3">
    <source>
        <dbReference type="ARBA" id="ARBA00023121"/>
    </source>
</evidence>
<dbReference type="EMBL" id="CAMAPF010000984">
    <property type="protein sequence ID" value="CAH9134707.1"/>
    <property type="molecule type" value="Genomic_DNA"/>
</dbReference>
<dbReference type="EMBL" id="CAMAPF010000984">
    <property type="protein sequence ID" value="CAH9134706.1"/>
    <property type="molecule type" value="Genomic_DNA"/>
</dbReference>
<name>A0AAV0FH19_9ASTE</name>
<feature type="domain" description="Bifunctional inhibitor/plant lipid transfer protein/seed storage helical" evidence="6">
    <location>
        <begin position="29"/>
        <end position="114"/>
    </location>
</feature>
<proteinExistence type="inferred from homology"/>